<evidence type="ECO:0000313" key="2">
    <source>
        <dbReference type="EMBL" id="AHY25510.1"/>
    </source>
</evidence>
<gene>
    <name evidence="2" type="ORF">PS2_272</name>
</gene>
<accession>A0A023W5G4</accession>
<evidence type="ECO:0000313" key="3">
    <source>
        <dbReference type="Proteomes" id="UP000024445"/>
    </source>
</evidence>
<keyword evidence="1" id="KW-1133">Transmembrane helix</keyword>
<feature type="transmembrane region" description="Helical" evidence="1">
    <location>
        <begin position="41"/>
        <end position="62"/>
    </location>
</feature>
<dbReference type="KEGG" id="vg:19485146"/>
<proteinExistence type="predicted"/>
<dbReference type="GeneID" id="19485146"/>
<keyword evidence="3" id="KW-1185">Reference proteome</keyword>
<feature type="transmembrane region" description="Helical" evidence="1">
    <location>
        <begin position="69"/>
        <end position="88"/>
    </location>
</feature>
<dbReference type="RefSeq" id="YP_009030319.1">
    <property type="nucleotide sequence ID" value="NC_024121.1"/>
</dbReference>
<evidence type="ECO:0000256" key="1">
    <source>
        <dbReference type="SAM" id="Phobius"/>
    </source>
</evidence>
<keyword evidence="1" id="KW-0812">Transmembrane</keyword>
<organism evidence="2 3">
    <name type="scientific">Serratia phage PS2</name>
    <dbReference type="NCBI Taxonomy" id="1481112"/>
    <lineage>
        <taxon>Viruses</taxon>
        <taxon>Duplodnaviria</taxon>
        <taxon>Heunggongvirae</taxon>
        <taxon>Uroviricota</taxon>
        <taxon>Caudoviricetes</taxon>
        <taxon>Muldoonvirus</taxon>
        <taxon>Muldoonvirus PS2</taxon>
    </lineage>
</organism>
<protein>
    <submittedName>
        <fullName evidence="2">Uncharacterized protein</fullName>
    </submittedName>
</protein>
<dbReference type="Proteomes" id="UP000024445">
    <property type="component" value="Segment"/>
</dbReference>
<sequence>MSLKDGLKAIHEGASLDTDGQVEQIYDCIEALKEEYPNDKAWVIVSSILLIPVLLVVGFCALTKEILAGVRYAVMVLAIIYGAVLGSVRDHILKLFKSRKA</sequence>
<keyword evidence="1" id="KW-0472">Membrane</keyword>
<dbReference type="EMBL" id="KJ025957">
    <property type="protein sequence ID" value="AHY25510.1"/>
    <property type="molecule type" value="Genomic_DNA"/>
</dbReference>
<name>A0A023W5G4_9CAUD</name>
<reference evidence="2 3" key="1">
    <citation type="submission" date="2014-01" db="EMBL/GenBank/DDBJ databases">
        <authorList>
            <person name="Zhang G."/>
            <person name="Jin J."/>
            <person name="Li Z.J."/>
            <person name="Wang S.W."/>
            <person name="Chen S.J."/>
            <person name="Wang S.M."/>
            <person name="Wang X.T."/>
            <person name="Li Y.H."/>
            <person name="Wang J."/>
            <person name="Yang C.K."/>
            <person name="Wang L."/>
        </authorList>
    </citation>
    <scope>NUCLEOTIDE SEQUENCE [LARGE SCALE GENOMIC DNA]</scope>
</reference>